<dbReference type="InterPro" id="IPR035780">
    <property type="entry name" value="SPRY_Ssh4-like"/>
</dbReference>
<evidence type="ECO:0000313" key="17">
    <source>
        <dbReference type="Proteomes" id="UP000054886"/>
    </source>
</evidence>
<dbReference type="FunFam" id="2.60.120.920:FF:000065">
    <property type="entry name" value="Ear1p"/>
    <property type="match status" value="1"/>
</dbReference>
<evidence type="ECO:0000256" key="8">
    <source>
        <dbReference type="ARBA" id="ARBA00022927"/>
    </source>
</evidence>
<comment type="subcellular location">
    <subcellularLocation>
        <location evidence="2">Endosome membrane</location>
        <topology evidence="2">Single-pass type II membrane protein</topology>
    </subcellularLocation>
    <subcellularLocation>
        <location evidence="1">Vacuole membrane</location>
        <topology evidence="1">Single-pass type II membrane protein</topology>
    </subcellularLocation>
</comment>
<name>A0A0W0CKF5_CANGB</name>
<dbReference type="InterPro" id="IPR003877">
    <property type="entry name" value="SPRY_dom"/>
</dbReference>
<dbReference type="GO" id="GO:0043328">
    <property type="term" value="P:protein transport to vacuole involved in ubiquitin-dependent protein catabolic process via the multivesicular body sorting pathway"/>
    <property type="evidence" value="ECO:0007669"/>
    <property type="project" value="EnsemblFungi"/>
</dbReference>
<evidence type="ECO:0000256" key="3">
    <source>
        <dbReference type="ARBA" id="ARBA00006990"/>
    </source>
</evidence>
<feature type="compositionally biased region" description="Acidic residues" evidence="14">
    <location>
        <begin position="425"/>
        <end position="441"/>
    </location>
</feature>
<dbReference type="PANTHER" id="PTHR12864">
    <property type="entry name" value="RAN BINDING PROTEIN 9-RELATED"/>
    <property type="match status" value="1"/>
</dbReference>
<dbReference type="InterPro" id="IPR043136">
    <property type="entry name" value="B30.2/SPRY_sf"/>
</dbReference>
<reference evidence="16 17" key="1">
    <citation type="submission" date="2015-10" db="EMBL/GenBank/DDBJ databases">
        <title>Draft genomes sequences of Candida glabrata isolates 1A, 1B, 2A, 2B, 3A and 3B.</title>
        <authorList>
            <person name="Haavelsrud O.E."/>
            <person name="Gaustad P."/>
        </authorList>
    </citation>
    <scope>NUCLEOTIDE SEQUENCE [LARGE SCALE GENOMIC DNA]</scope>
    <source>
        <strain evidence="16">910700640</strain>
    </source>
</reference>
<evidence type="ECO:0000256" key="4">
    <source>
        <dbReference type="ARBA" id="ARBA00022448"/>
    </source>
</evidence>
<protein>
    <submittedName>
        <fullName evidence="16">Protein EAR1</fullName>
    </submittedName>
</protein>
<dbReference type="VEuPathDB" id="FungiDB:B1J91_F07799g"/>
<comment type="caution">
    <text evidence="16">The sequence shown here is derived from an EMBL/GenBank/DDBJ whole genome shotgun (WGS) entry which is preliminary data.</text>
</comment>
<keyword evidence="11 15" id="KW-0472">Membrane</keyword>
<dbReference type="Proteomes" id="UP000054886">
    <property type="component" value="Unassembled WGS sequence"/>
</dbReference>
<feature type="region of interest" description="Disordered" evidence="14">
    <location>
        <begin position="424"/>
        <end position="559"/>
    </location>
</feature>
<evidence type="ECO:0000256" key="9">
    <source>
        <dbReference type="ARBA" id="ARBA00022968"/>
    </source>
</evidence>
<dbReference type="GO" id="GO:0010008">
    <property type="term" value="C:endosome membrane"/>
    <property type="evidence" value="ECO:0007669"/>
    <property type="project" value="UniProtKB-SubCell"/>
</dbReference>
<keyword evidence="5" id="KW-0926">Vacuole</keyword>
<dbReference type="EMBL" id="LLZZ01000141">
    <property type="protein sequence ID" value="KTB00038.1"/>
    <property type="molecule type" value="Genomic_DNA"/>
</dbReference>
<accession>A0A0W0CKF5</accession>
<evidence type="ECO:0000256" key="1">
    <source>
        <dbReference type="ARBA" id="ARBA00004576"/>
    </source>
</evidence>
<dbReference type="GO" id="GO:1990756">
    <property type="term" value="F:ubiquitin-like ligase-substrate adaptor activity"/>
    <property type="evidence" value="ECO:0007669"/>
    <property type="project" value="EnsemblFungi"/>
</dbReference>
<dbReference type="VEuPathDB" id="FungiDB:CAGL0F07799g"/>
<evidence type="ECO:0000256" key="13">
    <source>
        <dbReference type="ARBA" id="ARBA00025244"/>
    </source>
</evidence>
<evidence type="ECO:0000256" key="14">
    <source>
        <dbReference type="SAM" id="MobiDB-lite"/>
    </source>
</evidence>
<evidence type="ECO:0000256" key="2">
    <source>
        <dbReference type="ARBA" id="ARBA00004639"/>
    </source>
</evidence>
<proteinExistence type="inferred from homology"/>
<dbReference type="OMA" id="SPYPYFR"/>
<dbReference type="InterPro" id="IPR001870">
    <property type="entry name" value="B30.2/SPRY"/>
</dbReference>
<dbReference type="VEuPathDB" id="FungiDB:GVI51_F07359"/>
<comment type="similarity">
    <text evidence="3">Belongs to the SSH4 family.</text>
</comment>
<evidence type="ECO:0000256" key="10">
    <source>
        <dbReference type="ARBA" id="ARBA00022989"/>
    </source>
</evidence>
<keyword evidence="8" id="KW-0653">Protein transport</keyword>
<dbReference type="GO" id="GO:0005774">
    <property type="term" value="C:vacuolar membrane"/>
    <property type="evidence" value="ECO:0007669"/>
    <property type="project" value="UniProtKB-SubCell"/>
</dbReference>
<dbReference type="PROSITE" id="PS50188">
    <property type="entry name" value="B302_SPRY"/>
    <property type="match status" value="1"/>
</dbReference>
<organism evidence="16 17">
    <name type="scientific">Candida glabrata</name>
    <name type="common">Yeast</name>
    <name type="synonym">Torulopsis glabrata</name>
    <dbReference type="NCBI Taxonomy" id="5478"/>
    <lineage>
        <taxon>Eukaryota</taxon>
        <taxon>Fungi</taxon>
        <taxon>Dikarya</taxon>
        <taxon>Ascomycota</taxon>
        <taxon>Saccharomycotina</taxon>
        <taxon>Saccharomycetes</taxon>
        <taxon>Saccharomycetales</taxon>
        <taxon>Saccharomycetaceae</taxon>
        <taxon>Nakaseomyces</taxon>
    </lineage>
</organism>
<keyword evidence="4" id="KW-0813">Transport</keyword>
<keyword evidence="7" id="KW-0967">Endosome</keyword>
<keyword evidence="10 15" id="KW-1133">Transmembrane helix</keyword>
<evidence type="ECO:0000256" key="11">
    <source>
        <dbReference type="ARBA" id="ARBA00023136"/>
    </source>
</evidence>
<sequence length="580" mass="65584">MLLFLGLLAQASGFVIPDAYRDAQSTGLKRRDDVPTPPEVLPYPGPAEDVPYPGTPDGYTNQDDQLDINVMFIYFGSMLVMYLCICIIYFTTKIVVTRLLTRHARISLLNEEGMATGLSARSRRLAESAESRWPSALDDENEVKSKLQKLSPEEQFYYKQGEEYIKQNPPLIISTGSRSGDQNTVNDPIINDQTRQFIEEEGALAWEFQPNPNLPNDTIIVENKTEISFLNYNYDASVTTNLPIPCINRVYYCEFKIFELSITDDQTTLKDNEIISFGLSTSPYPYFRLPGRHHHSIAYDSNGARRFNDSFKLEPELADLFPKCQKGDIIGIGYRTRSGTVFFTRNGKKISEKSVGGHIKGWKFKYLYPVVGANVPCKIHVNFGSYGFVFIEANVKKWGYAKPNGIKLPPPSYDDYVQDTLLESGYEDNDNSDNDSDDESDTDNRRQHRSIKNTIIDIDGNLLPPPPGFEFSTSPHSHGTNEEINLDSLPMNPPSYSDEESKNQVKSKITPRDSVGRSDGLTQDEQGSREGKSMMLNDLENDGLDDDEDDYMESDDGYEHDIDELQAMIEMEDDDRNDSS</sequence>
<evidence type="ECO:0000256" key="12">
    <source>
        <dbReference type="ARBA" id="ARBA00023180"/>
    </source>
</evidence>
<dbReference type="Gene3D" id="2.60.120.920">
    <property type="match status" value="1"/>
</dbReference>
<evidence type="ECO:0000256" key="6">
    <source>
        <dbReference type="ARBA" id="ARBA00022692"/>
    </source>
</evidence>
<comment type="function">
    <text evidence="13">Components of the endosome-vacuole trafficking pathway that regulates nutrient transport. May be involved in processes which determine whether plasma membrane proteins are degraded or routed to the plasma membrane.</text>
</comment>
<evidence type="ECO:0000256" key="5">
    <source>
        <dbReference type="ARBA" id="ARBA00022554"/>
    </source>
</evidence>
<evidence type="ECO:0000256" key="15">
    <source>
        <dbReference type="SAM" id="Phobius"/>
    </source>
</evidence>
<dbReference type="SUPFAM" id="SSF49899">
    <property type="entry name" value="Concanavalin A-like lectins/glucanases"/>
    <property type="match status" value="1"/>
</dbReference>
<keyword evidence="9" id="KW-0735">Signal-anchor</keyword>
<feature type="compositionally biased region" description="Pro residues" evidence="14">
    <location>
        <begin position="35"/>
        <end position="45"/>
    </location>
</feature>
<dbReference type="CDD" id="cd12910">
    <property type="entry name" value="SPRY_SSH4_like"/>
    <property type="match status" value="1"/>
</dbReference>
<dbReference type="VEuPathDB" id="FungiDB:GWK60_F07337"/>
<keyword evidence="12" id="KW-0325">Glycoprotein</keyword>
<gene>
    <name evidence="16" type="ORF">AO440_001427</name>
</gene>
<dbReference type="Pfam" id="PF00622">
    <property type="entry name" value="SPRY"/>
    <property type="match status" value="1"/>
</dbReference>
<dbReference type="SMART" id="SM00449">
    <property type="entry name" value="SPRY"/>
    <property type="match status" value="1"/>
</dbReference>
<feature type="compositionally biased region" description="Acidic residues" evidence="14">
    <location>
        <begin position="539"/>
        <end position="559"/>
    </location>
</feature>
<dbReference type="InterPro" id="IPR013320">
    <property type="entry name" value="ConA-like_dom_sf"/>
</dbReference>
<dbReference type="PhylomeDB" id="A0A0W0CKF5"/>
<evidence type="ECO:0000256" key="7">
    <source>
        <dbReference type="ARBA" id="ARBA00022753"/>
    </source>
</evidence>
<feature type="transmembrane region" description="Helical" evidence="15">
    <location>
        <begin position="71"/>
        <end position="92"/>
    </location>
</feature>
<dbReference type="InterPro" id="IPR050618">
    <property type="entry name" value="Ubq-SigPath_Reg"/>
</dbReference>
<keyword evidence="6 15" id="KW-0812">Transmembrane</keyword>
<evidence type="ECO:0000313" key="16">
    <source>
        <dbReference type="EMBL" id="KTB00038.1"/>
    </source>
</evidence>
<dbReference type="AlphaFoldDB" id="A0A0W0CKF5"/>
<dbReference type="OrthoDB" id="258495at2759"/>
<feature type="region of interest" description="Disordered" evidence="14">
    <location>
        <begin position="26"/>
        <end position="59"/>
    </location>
</feature>